<protein>
    <submittedName>
        <fullName evidence="1">PqqD family protein</fullName>
    </submittedName>
</protein>
<sequence>MENKKYLLNTDKVLFTPLEEEGVLYAIEDNKYISLNTTYTSIVQYIAEGLEYNGIVSQLMDEYEVEKEVCEGQLKAVVADLLAKGYINEATA</sequence>
<dbReference type="Gene3D" id="1.10.10.1150">
    <property type="entry name" value="Coenzyme PQQ synthesis protein D (PqqD)"/>
    <property type="match status" value="1"/>
</dbReference>
<dbReference type="InterPro" id="IPR041881">
    <property type="entry name" value="PqqD_sf"/>
</dbReference>
<accession>A0AB39WG09</accession>
<organism evidence="1">
    <name type="scientific">Flavobacterium sp. WC2416</name>
    <dbReference type="NCBI Taxonomy" id="3234141"/>
    <lineage>
        <taxon>Bacteria</taxon>
        <taxon>Pseudomonadati</taxon>
        <taxon>Bacteroidota</taxon>
        <taxon>Flavobacteriia</taxon>
        <taxon>Flavobacteriales</taxon>
        <taxon>Flavobacteriaceae</taxon>
        <taxon>Flavobacterium</taxon>
    </lineage>
</organism>
<dbReference type="AlphaFoldDB" id="A0AB39WG09"/>
<reference evidence="1" key="1">
    <citation type="submission" date="2024-07" db="EMBL/GenBank/DDBJ databases">
        <authorList>
            <person name="Biller S.J."/>
        </authorList>
    </citation>
    <scope>NUCLEOTIDE SEQUENCE</scope>
    <source>
        <strain evidence="1">WC2416</strain>
    </source>
</reference>
<evidence type="ECO:0000313" key="1">
    <source>
        <dbReference type="EMBL" id="XDU99207.1"/>
    </source>
</evidence>
<dbReference type="RefSeq" id="WP_369765908.1">
    <property type="nucleotide sequence ID" value="NZ_CP165626.1"/>
</dbReference>
<gene>
    <name evidence="1" type="ORF">AB3G39_02305</name>
</gene>
<dbReference type="InterPro" id="IPR008792">
    <property type="entry name" value="PQQD"/>
</dbReference>
<dbReference type="EMBL" id="CP165626">
    <property type="protein sequence ID" value="XDU99207.1"/>
    <property type="molecule type" value="Genomic_DNA"/>
</dbReference>
<name>A0AB39WG09_9FLAO</name>
<proteinExistence type="predicted"/>
<dbReference type="Pfam" id="PF05402">
    <property type="entry name" value="PqqD"/>
    <property type="match status" value="1"/>
</dbReference>